<keyword evidence="3" id="KW-0067">ATP-binding</keyword>
<dbReference type="Gene3D" id="3.40.50.300">
    <property type="entry name" value="P-loop containing nucleotide triphosphate hydrolases"/>
    <property type="match status" value="2"/>
</dbReference>
<dbReference type="Proteomes" id="UP000510822">
    <property type="component" value="Chromosome"/>
</dbReference>
<dbReference type="PANTHER" id="PTHR43581">
    <property type="entry name" value="ATP/GTP PHOSPHATASE"/>
    <property type="match status" value="1"/>
</dbReference>
<dbReference type="KEGG" id="cfon:HZU75_08375"/>
<dbReference type="InterPro" id="IPR003959">
    <property type="entry name" value="ATPase_AAA_core"/>
</dbReference>
<dbReference type="InterPro" id="IPR051396">
    <property type="entry name" value="Bact_Antivir_Def_Nuclease"/>
</dbReference>
<evidence type="ECO:0000256" key="1">
    <source>
        <dbReference type="SAM" id="Coils"/>
    </source>
</evidence>
<reference evidence="3 4" key="1">
    <citation type="journal article" date="2016" name="Int. J. Syst. Evol. Microbiol.">
        <title>Chitinibacter fontanus sp. nov., isolated from a spring.</title>
        <authorList>
            <person name="Sheu S.Y."/>
            <person name="Li Y.S."/>
            <person name="Young C.C."/>
            <person name="Chen W.M."/>
        </authorList>
    </citation>
    <scope>NUCLEOTIDE SEQUENCE [LARGE SCALE GENOMIC DNA]</scope>
    <source>
        <strain evidence="3 4">STM-7</strain>
    </source>
</reference>
<protein>
    <submittedName>
        <fullName evidence="3">ATP-binding protein</fullName>
    </submittedName>
</protein>
<sequence length="417" mass="47419">MRINLENIGPLKNISIDLANLTVIAGENDSGKSTIGKVLFAITQAYNNYPNALRSQLQNNIKHRLSSILIQLRRNFDLREKPELLELMRPSFQRVIERNFDDGVYELKQTLEQLKNDHPEKHDLLEHLQKRALTLETEVRNAIEKDKMIFSLIHQLLKSEFNQEVSRKESNKQSFISIQDGATKVLEMGFDDHDFYSGISVGEIGFTDSTLVDGPSILQYYNLIGSFDIEDNRFPYHLNDLAIKLRGGAFEISGIRPAVDNDLGDIYKGKVIFDKSERDFFLLKGGQRIKSSNIASGIKALGIIDILIDRGNVADNSLLILDEPETNLHPKWQVELAKTICQLTELGANILVTTHSPYMLEALKVFSEKGKKPARFYSVHKDQQNDVNFVDCTNDISIIINELSEPLINILRMDDEF</sequence>
<keyword evidence="4" id="KW-1185">Reference proteome</keyword>
<dbReference type="AlphaFoldDB" id="A0A7D5Z737"/>
<dbReference type="PANTHER" id="PTHR43581:SF2">
    <property type="entry name" value="EXCINUCLEASE ATPASE SUBUNIT"/>
    <property type="match status" value="1"/>
</dbReference>
<dbReference type="Pfam" id="PF13304">
    <property type="entry name" value="AAA_21"/>
    <property type="match status" value="1"/>
</dbReference>
<keyword evidence="3" id="KW-0547">Nucleotide-binding</keyword>
<keyword evidence="1" id="KW-0175">Coiled coil</keyword>
<organism evidence="3 4">
    <name type="scientific">Chitinibacter fontanus</name>
    <dbReference type="NCBI Taxonomy" id="1737446"/>
    <lineage>
        <taxon>Bacteria</taxon>
        <taxon>Pseudomonadati</taxon>
        <taxon>Pseudomonadota</taxon>
        <taxon>Betaproteobacteria</taxon>
        <taxon>Neisseriales</taxon>
        <taxon>Chitinibacteraceae</taxon>
        <taxon>Chitinibacter</taxon>
    </lineage>
</organism>
<accession>A0A7D5Z737</accession>
<feature type="coiled-coil region" evidence="1">
    <location>
        <begin position="111"/>
        <end position="145"/>
    </location>
</feature>
<dbReference type="InterPro" id="IPR027417">
    <property type="entry name" value="P-loop_NTPase"/>
</dbReference>
<evidence type="ECO:0000313" key="4">
    <source>
        <dbReference type="Proteomes" id="UP000510822"/>
    </source>
</evidence>
<feature type="domain" description="ATPase AAA-type core" evidence="2">
    <location>
        <begin position="21"/>
        <end position="360"/>
    </location>
</feature>
<evidence type="ECO:0000259" key="2">
    <source>
        <dbReference type="Pfam" id="PF13304"/>
    </source>
</evidence>
<dbReference type="SUPFAM" id="SSF52540">
    <property type="entry name" value="P-loop containing nucleoside triphosphate hydrolases"/>
    <property type="match status" value="1"/>
</dbReference>
<evidence type="ECO:0000313" key="3">
    <source>
        <dbReference type="EMBL" id="QLI81542.1"/>
    </source>
</evidence>
<gene>
    <name evidence="3" type="ORF">HZU75_08375</name>
</gene>
<dbReference type="EMBL" id="CP058952">
    <property type="protein sequence ID" value="QLI81542.1"/>
    <property type="molecule type" value="Genomic_DNA"/>
</dbReference>
<dbReference type="RefSeq" id="WP_180308667.1">
    <property type="nucleotide sequence ID" value="NZ_CP058952.1"/>
</dbReference>
<dbReference type="GO" id="GO:0005524">
    <property type="term" value="F:ATP binding"/>
    <property type="evidence" value="ECO:0007669"/>
    <property type="project" value="UniProtKB-KW"/>
</dbReference>
<name>A0A7D5Z737_9NEIS</name>
<dbReference type="GO" id="GO:0016887">
    <property type="term" value="F:ATP hydrolysis activity"/>
    <property type="evidence" value="ECO:0007669"/>
    <property type="project" value="InterPro"/>
</dbReference>
<proteinExistence type="predicted"/>